<organism evidence="1 2">
    <name type="scientific">Pleurodeles waltl</name>
    <name type="common">Iberian ribbed newt</name>
    <dbReference type="NCBI Taxonomy" id="8319"/>
    <lineage>
        <taxon>Eukaryota</taxon>
        <taxon>Metazoa</taxon>
        <taxon>Chordata</taxon>
        <taxon>Craniata</taxon>
        <taxon>Vertebrata</taxon>
        <taxon>Euteleostomi</taxon>
        <taxon>Amphibia</taxon>
        <taxon>Batrachia</taxon>
        <taxon>Caudata</taxon>
        <taxon>Salamandroidea</taxon>
        <taxon>Salamandridae</taxon>
        <taxon>Pleurodelinae</taxon>
        <taxon>Pleurodeles</taxon>
    </lineage>
</organism>
<protein>
    <submittedName>
        <fullName evidence="1">Uncharacterized protein</fullName>
    </submittedName>
</protein>
<gene>
    <name evidence="1" type="ORF">NDU88_002108</name>
</gene>
<keyword evidence="2" id="KW-1185">Reference proteome</keyword>
<accession>A0AAV7UUM8</accession>
<dbReference type="AlphaFoldDB" id="A0AAV7UUM8"/>
<reference evidence="1" key="1">
    <citation type="journal article" date="2022" name="bioRxiv">
        <title>Sequencing and chromosome-scale assembly of the giantPleurodeles waltlgenome.</title>
        <authorList>
            <person name="Brown T."/>
            <person name="Elewa A."/>
            <person name="Iarovenko S."/>
            <person name="Subramanian E."/>
            <person name="Araus A.J."/>
            <person name="Petzold A."/>
            <person name="Susuki M."/>
            <person name="Suzuki K.-i.T."/>
            <person name="Hayashi T."/>
            <person name="Toyoda A."/>
            <person name="Oliveira C."/>
            <person name="Osipova E."/>
            <person name="Leigh N.D."/>
            <person name="Simon A."/>
            <person name="Yun M.H."/>
        </authorList>
    </citation>
    <scope>NUCLEOTIDE SEQUENCE</scope>
    <source>
        <strain evidence="1">20211129_DDA</strain>
        <tissue evidence="1">Liver</tissue>
    </source>
</reference>
<evidence type="ECO:0000313" key="1">
    <source>
        <dbReference type="EMBL" id="KAJ1192802.1"/>
    </source>
</evidence>
<proteinExistence type="predicted"/>
<dbReference type="EMBL" id="JANPWB010000004">
    <property type="protein sequence ID" value="KAJ1192802.1"/>
    <property type="molecule type" value="Genomic_DNA"/>
</dbReference>
<comment type="caution">
    <text evidence="1">The sequence shown here is derived from an EMBL/GenBank/DDBJ whole genome shotgun (WGS) entry which is preliminary data.</text>
</comment>
<evidence type="ECO:0000313" key="2">
    <source>
        <dbReference type="Proteomes" id="UP001066276"/>
    </source>
</evidence>
<sequence length="80" mass="8833">MKRFISDIQSETGSLKAQIKVYLRKVRKEIAVRAEHLAQGSAVVPGGQACRALSVLYFLARGPKVSMGPRRVYGVPCPQY</sequence>
<dbReference type="Proteomes" id="UP001066276">
    <property type="component" value="Chromosome 2_2"/>
</dbReference>
<name>A0AAV7UUM8_PLEWA</name>